<keyword evidence="2" id="KW-1133">Transmembrane helix</keyword>
<evidence type="ECO:0000313" key="3">
    <source>
        <dbReference type="EMBL" id="KAJ1930396.1"/>
    </source>
</evidence>
<evidence type="ECO:0000313" key="4">
    <source>
        <dbReference type="Proteomes" id="UP001150569"/>
    </source>
</evidence>
<dbReference type="EMBL" id="JANBPT010000008">
    <property type="protein sequence ID" value="KAJ1930396.1"/>
    <property type="molecule type" value="Genomic_DNA"/>
</dbReference>
<keyword evidence="2" id="KW-0812">Transmembrane</keyword>
<dbReference type="InterPro" id="IPR036305">
    <property type="entry name" value="RGS_sf"/>
</dbReference>
<feature type="transmembrane region" description="Helical" evidence="2">
    <location>
        <begin position="25"/>
        <end position="47"/>
    </location>
</feature>
<organism evidence="3 4">
    <name type="scientific">Tieghemiomyces parasiticus</name>
    <dbReference type="NCBI Taxonomy" id="78921"/>
    <lineage>
        <taxon>Eukaryota</taxon>
        <taxon>Fungi</taxon>
        <taxon>Fungi incertae sedis</taxon>
        <taxon>Zoopagomycota</taxon>
        <taxon>Kickxellomycotina</taxon>
        <taxon>Dimargaritomycetes</taxon>
        <taxon>Dimargaritales</taxon>
        <taxon>Dimargaritaceae</taxon>
        <taxon>Tieghemiomyces</taxon>
    </lineage>
</organism>
<dbReference type="OrthoDB" id="196547at2759"/>
<feature type="transmembrane region" description="Helical" evidence="2">
    <location>
        <begin position="325"/>
        <end position="343"/>
    </location>
</feature>
<dbReference type="Proteomes" id="UP001150569">
    <property type="component" value="Unassembled WGS sequence"/>
</dbReference>
<name>A0A9W8DZA3_9FUNG</name>
<comment type="caution">
    <text evidence="3">The sequence shown here is derived from an EMBL/GenBank/DDBJ whole genome shotgun (WGS) entry which is preliminary data.</text>
</comment>
<feature type="transmembrane region" description="Helical" evidence="2">
    <location>
        <begin position="292"/>
        <end position="313"/>
    </location>
</feature>
<keyword evidence="2" id="KW-0472">Membrane</keyword>
<feature type="transmembrane region" description="Helical" evidence="2">
    <location>
        <begin position="255"/>
        <end position="280"/>
    </location>
</feature>
<proteinExistence type="predicted"/>
<dbReference type="SUPFAM" id="SSF48097">
    <property type="entry name" value="Regulator of G-protein signaling, RGS"/>
    <property type="match status" value="1"/>
</dbReference>
<sequence>MTFTATADGSDDSGAKERFRRTRQIVYLSVIAVYSVFFGVTTALFYYRGEYIRDIKLRSRKLTVLWSLMGFIISVGILVGSQHPQPIPPFLFFWCLHIGYYLWSGLMLYRIMRFLIKVRQSTDKVRWVTNVARGSQLCDCRSRPYGRPALWPLVRTLLTPVRPPSAASHRPTGHATTSTGSLASGLGPGSGLRSQSQRPTHLFFCRHRCNLIDLFFRTIYVFALLVVITYCAVIQVKVPAFSIDPPNATKSTTIYYHVLLMVAMGFDLLVVYPLTVYLMWRVQDAYRIRNELIRAVLLSFVFIIIYIALRLAPSVLRSYVKPIDFMALGIIGVHVVTVVVPLLQTRKHPVVRTPGGLHPDSHTNDPEEKLTSNYIDFQRVLSDRILFQKLKETAGECFCPETIVFLEDYQRLKYNVYRAYLIHRGGSPRVSSWSIAPASEGVRLDYVPHSVGRDDYPTLRHLPDCLPDRPSTLTSPDDWVVSGTSGEPDDHPFPFNPTLTRTSVLLDRELTASGVITPAAATAFTFGGSPGPLSLDTNGSNTPGGPSFIEFPTPITYNIFATMDEVRHAAVVSRRTPYRTSPYHPGVLANRAADLEVASALETKSATEVALEAPHLDSTDDAWGDTAAVAVPWPRPSAADELAVHPSEAPRSTDIVFLHPVASALSLPLTEPSPAALPLAAPSTSSAASASPVATPPPSPVLAPPFTSHPSGWPSAALNYDDPTLALMEANRRLNDTVVIELRRMYRKFFSSRAEFTLPIEKTTMHQIKYIAERGLWKLDMFDNARVEILHLVYGNVFPKFLAHFAEILEPTRV</sequence>
<evidence type="ECO:0000256" key="2">
    <source>
        <dbReference type="SAM" id="Phobius"/>
    </source>
</evidence>
<feature type="transmembrane region" description="Helical" evidence="2">
    <location>
        <begin position="214"/>
        <end position="235"/>
    </location>
</feature>
<dbReference type="InterPro" id="IPR044926">
    <property type="entry name" value="RGS_subdomain_2"/>
</dbReference>
<reference evidence="3" key="1">
    <citation type="submission" date="2022-07" db="EMBL/GenBank/DDBJ databases">
        <title>Phylogenomic reconstructions and comparative analyses of Kickxellomycotina fungi.</title>
        <authorList>
            <person name="Reynolds N.K."/>
            <person name="Stajich J.E."/>
            <person name="Barry K."/>
            <person name="Grigoriev I.V."/>
            <person name="Crous P."/>
            <person name="Smith M.E."/>
        </authorList>
    </citation>
    <scope>NUCLEOTIDE SEQUENCE</scope>
    <source>
        <strain evidence="3">RSA 861</strain>
    </source>
</reference>
<feature type="region of interest" description="Disordered" evidence="1">
    <location>
        <begin position="163"/>
        <end position="193"/>
    </location>
</feature>
<feature type="transmembrane region" description="Helical" evidence="2">
    <location>
        <begin position="91"/>
        <end position="109"/>
    </location>
</feature>
<dbReference type="AlphaFoldDB" id="A0A9W8DZA3"/>
<feature type="transmembrane region" description="Helical" evidence="2">
    <location>
        <begin position="59"/>
        <end position="79"/>
    </location>
</feature>
<gene>
    <name evidence="3" type="ORF">IWQ60_000333</name>
</gene>
<evidence type="ECO:0008006" key="5">
    <source>
        <dbReference type="Google" id="ProtNLM"/>
    </source>
</evidence>
<evidence type="ECO:0000256" key="1">
    <source>
        <dbReference type="SAM" id="MobiDB-lite"/>
    </source>
</evidence>
<dbReference type="Gene3D" id="1.10.167.10">
    <property type="entry name" value="Regulator of G-protein Signalling 4, domain 2"/>
    <property type="match status" value="1"/>
</dbReference>
<protein>
    <recommendedName>
        <fullName evidence="5">RGS domain-containing protein</fullName>
    </recommendedName>
</protein>
<accession>A0A9W8DZA3</accession>
<feature type="compositionally biased region" description="Low complexity" evidence="1">
    <location>
        <begin position="173"/>
        <end position="193"/>
    </location>
</feature>
<keyword evidence="4" id="KW-1185">Reference proteome</keyword>